<dbReference type="InterPro" id="IPR008753">
    <property type="entry name" value="Peptidase_M13_N"/>
</dbReference>
<evidence type="ECO:0000256" key="3">
    <source>
        <dbReference type="SAM" id="Phobius"/>
    </source>
</evidence>
<dbReference type="VEuPathDB" id="VectorBase:LOC119169597"/>
<dbReference type="GO" id="GO:0016485">
    <property type="term" value="P:protein processing"/>
    <property type="evidence" value="ECO:0007669"/>
    <property type="project" value="TreeGrafter"/>
</dbReference>
<evidence type="ECO:0000256" key="1">
    <source>
        <dbReference type="ARBA" id="ARBA00007357"/>
    </source>
</evidence>
<accession>A0A9J6EAU2</accession>
<sequence length="781" mass="85800">MGWLRGHPPNDSYDGCRMMTPPSVSPDRGSPARASPGTAKKSPAGSAKSSPAGSPAAASPTHIPFWMQPHAANQLPPSREGTPAPAQPGGGGAVSSRVKTLTGKIMDMVSSNSSRASSAQTSPSPTRATSPRDSPGTRPRLMQFAKRLQVKGATAKGSPKRGFRGWFGGQRSAEEQQHDDVTKSFTNTLRRRVRNTVAVAVVIVLLCILMVAITWRFATSSWSKQTRGQGISPESNDSSALKRSGRSCAADASKGPCGDPYEALFLDSVDASASPCGNFYQYACGTWKHNHAATMAAEVMWKEFASNAIRRIREAKLSAFGTHNGPIGQAARFLESCLDVGRDASEGVESDLKAVLDEGGLTWPSRNERADFMSSLFFMARHVALPVFFGVEVGYTEDGQRALLFPLAAHFQRTFRRFREHMRSDRGKEDVRIACTMLTAGALNGARHADIVSALYQMTRVFDVYVYATDLEQQEGVSFLSQNAPSVPEEKWRSLLRRHFRYYFSDLEAVVVYNVHSFAGIFDALRKKGEALMSDVLGFLSVQAAIYYTDSRFRDVFFDSPGEAVILQEQYCFAQAYRFYEHALNHYLFQSDANTAASLEEFRNLAEGIRRRFPEFLNLRGGDTCQKSRHFVWEYFDSGGAGDHQAADCAGQCDSVYFRWRLIALPPGVPMVPSRRAPRRLACRTRVAGRGRPLSRLRRQECHIARGGVPEKPCLSRAGSPSLGASLDLGLQAAVAAVALAWRAYDEEAKRRTDNTLFADVGSLRASQVFFAFGCRLFCGD</sequence>
<keyword evidence="6" id="KW-1185">Reference proteome</keyword>
<dbReference type="InterPro" id="IPR024079">
    <property type="entry name" value="MetalloPept_cat_dom_sf"/>
</dbReference>
<evidence type="ECO:0000259" key="4">
    <source>
        <dbReference type="Pfam" id="PF05649"/>
    </source>
</evidence>
<dbReference type="Proteomes" id="UP000821866">
    <property type="component" value="Chromosome 3"/>
</dbReference>
<dbReference type="SUPFAM" id="SSF55486">
    <property type="entry name" value="Metalloproteases ('zincins'), catalytic domain"/>
    <property type="match status" value="1"/>
</dbReference>
<keyword evidence="3" id="KW-0472">Membrane</keyword>
<dbReference type="GO" id="GO:0005886">
    <property type="term" value="C:plasma membrane"/>
    <property type="evidence" value="ECO:0007669"/>
    <property type="project" value="TreeGrafter"/>
</dbReference>
<comment type="similarity">
    <text evidence="1">Belongs to the peptidase M13 family.</text>
</comment>
<gene>
    <name evidence="5" type="ORF">HPB51_017214</name>
</gene>
<keyword evidence="3" id="KW-0812">Transmembrane</keyword>
<feature type="compositionally biased region" description="Low complexity" evidence="2">
    <location>
        <begin position="110"/>
        <end position="134"/>
    </location>
</feature>
<dbReference type="Gene3D" id="3.40.390.10">
    <property type="entry name" value="Collagenase (Catalytic Domain)"/>
    <property type="match status" value="1"/>
</dbReference>
<feature type="compositionally biased region" description="Low complexity" evidence="2">
    <location>
        <begin position="39"/>
        <end position="60"/>
    </location>
</feature>
<dbReference type="EMBL" id="JABSTU010000005">
    <property type="protein sequence ID" value="KAH8031442.1"/>
    <property type="molecule type" value="Genomic_DNA"/>
</dbReference>
<proteinExistence type="inferred from homology"/>
<protein>
    <recommendedName>
        <fullName evidence="4">Peptidase M13 N-terminal domain-containing protein</fullName>
    </recommendedName>
</protein>
<dbReference type="PANTHER" id="PTHR11733:SF241">
    <property type="entry name" value="GH26575P-RELATED"/>
    <property type="match status" value="1"/>
</dbReference>
<evidence type="ECO:0000256" key="2">
    <source>
        <dbReference type="SAM" id="MobiDB-lite"/>
    </source>
</evidence>
<reference evidence="5" key="1">
    <citation type="journal article" date="2020" name="Cell">
        <title>Large-Scale Comparative Analyses of Tick Genomes Elucidate Their Genetic Diversity and Vector Capacities.</title>
        <authorList>
            <consortium name="Tick Genome and Microbiome Consortium (TIGMIC)"/>
            <person name="Jia N."/>
            <person name="Wang J."/>
            <person name="Shi W."/>
            <person name="Du L."/>
            <person name="Sun Y."/>
            <person name="Zhan W."/>
            <person name="Jiang J.F."/>
            <person name="Wang Q."/>
            <person name="Zhang B."/>
            <person name="Ji P."/>
            <person name="Bell-Sakyi L."/>
            <person name="Cui X.M."/>
            <person name="Yuan T.T."/>
            <person name="Jiang B.G."/>
            <person name="Yang W.F."/>
            <person name="Lam T.T."/>
            <person name="Chang Q.C."/>
            <person name="Ding S.J."/>
            <person name="Wang X.J."/>
            <person name="Zhu J.G."/>
            <person name="Ruan X.D."/>
            <person name="Zhao L."/>
            <person name="Wei J.T."/>
            <person name="Ye R.Z."/>
            <person name="Que T.C."/>
            <person name="Du C.H."/>
            <person name="Zhou Y.H."/>
            <person name="Cheng J.X."/>
            <person name="Dai P.F."/>
            <person name="Guo W.B."/>
            <person name="Han X.H."/>
            <person name="Huang E.J."/>
            <person name="Li L.F."/>
            <person name="Wei W."/>
            <person name="Gao Y.C."/>
            <person name="Liu J.Z."/>
            <person name="Shao H.Z."/>
            <person name="Wang X."/>
            <person name="Wang C.C."/>
            <person name="Yang T.C."/>
            <person name="Huo Q.B."/>
            <person name="Li W."/>
            <person name="Chen H.Y."/>
            <person name="Chen S.E."/>
            <person name="Zhou L.G."/>
            <person name="Ni X.B."/>
            <person name="Tian J.H."/>
            <person name="Sheng Y."/>
            <person name="Liu T."/>
            <person name="Pan Y.S."/>
            <person name="Xia L.Y."/>
            <person name="Li J."/>
            <person name="Zhao F."/>
            <person name="Cao W.C."/>
        </authorList>
    </citation>
    <scope>NUCLEOTIDE SEQUENCE</scope>
    <source>
        <strain evidence="5">Rmic-2018</strain>
    </source>
</reference>
<dbReference type="GO" id="GO:0004222">
    <property type="term" value="F:metalloendopeptidase activity"/>
    <property type="evidence" value="ECO:0007669"/>
    <property type="project" value="InterPro"/>
</dbReference>
<reference evidence="5" key="2">
    <citation type="submission" date="2021-09" db="EMBL/GenBank/DDBJ databases">
        <authorList>
            <person name="Jia N."/>
            <person name="Wang J."/>
            <person name="Shi W."/>
            <person name="Du L."/>
            <person name="Sun Y."/>
            <person name="Zhan W."/>
            <person name="Jiang J."/>
            <person name="Wang Q."/>
            <person name="Zhang B."/>
            <person name="Ji P."/>
            <person name="Sakyi L.B."/>
            <person name="Cui X."/>
            <person name="Yuan T."/>
            <person name="Jiang B."/>
            <person name="Yang W."/>
            <person name="Lam T.T.-Y."/>
            <person name="Chang Q."/>
            <person name="Ding S."/>
            <person name="Wang X."/>
            <person name="Zhu J."/>
            <person name="Ruan X."/>
            <person name="Zhao L."/>
            <person name="Wei J."/>
            <person name="Que T."/>
            <person name="Du C."/>
            <person name="Cheng J."/>
            <person name="Dai P."/>
            <person name="Han X."/>
            <person name="Huang E."/>
            <person name="Gao Y."/>
            <person name="Liu J."/>
            <person name="Shao H."/>
            <person name="Ye R."/>
            <person name="Li L."/>
            <person name="Wei W."/>
            <person name="Wang X."/>
            <person name="Wang C."/>
            <person name="Huo Q."/>
            <person name="Li W."/>
            <person name="Guo W."/>
            <person name="Chen H."/>
            <person name="Chen S."/>
            <person name="Zhou L."/>
            <person name="Zhou L."/>
            <person name="Ni X."/>
            <person name="Tian J."/>
            <person name="Zhou Y."/>
            <person name="Sheng Y."/>
            <person name="Liu T."/>
            <person name="Pan Y."/>
            <person name="Xia L."/>
            <person name="Li J."/>
            <person name="Zhao F."/>
            <person name="Cao W."/>
        </authorList>
    </citation>
    <scope>NUCLEOTIDE SEQUENCE</scope>
    <source>
        <strain evidence="5">Rmic-2018</strain>
        <tissue evidence="5">Larvae</tissue>
    </source>
</reference>
<dbReference type="PROSITE" id="PS51885">
    <property type="entry name" value="NEPRILYSIN"/>
    <property type="match status" value="1"/>
</dbReference>
<feature type="region of interest" description="Disordered" evidence="2">
    <location>
        <begin position="1"/>
        <end position="96"/>
    </location>
</feature>
<name>A0A9J6EAU2_RHIMP</name>
<evidence type="ECO:0000313" key="5">
    <source>
        <dbReference type="EMBL" id="KAH8031442.1"/>
    </source>
</evidence>
<evidence type="ECO:0000313" key="6">
    <source>
        <dbReference type="Proteomes" id="UP000821866"/>
    </source>
</evidence>
<dbReference type="AlphaFoldDB" id="A0A9J6EAU2"/>
<feature type="transmembrane region" description="Helical" evidence="3">
    <location>
        <begin position="197"/>
        <end position="218"/>
    </location>
</feature>
<feature type="region of interest" description="Disordered" evidence="2">
    <location>
        <begin position="109"/>
        <end position="181"/>
    </location>
</feature>
<dbReference type="InterPro" id="IPR000718">
    <property type="entry name" value="Peptidase_M13"/>
</dbReference>
<dbReference type="InterPro" id="IPR042089">
    <property type="entry name" value="Peptidase_M13_dom_2"/>
</dbReference>
<keyword evidence="3" id="KW-1133">Transmembrane helix</keyword>
<organism evidence="5 6">
    <name type="scientific">Rhipicephalus microplus</name>
    <name type="common">Cattle tick</name>
    <name type="synonym">Boophilus microplus</name>
    <dbReference type="NCBI Taxonomy" id="6941"/>
    <lineage>
        <taxon>Eukaryota</taxon>
        <taxon>Metazoa</taxon>
        <taxon>Ecdysozoa</taxon>
        <taxon>Arthropoda</taxon>
        <taxon>Chelicerata</taxon>
        <taxon>Arachnida</taxon>
        <taxon>Acari</taxon>
        <taxon>Parasitiformes</taxon>
        <taxon>Ixodida</taxon>
        <taxon>Ixodoidea</taxon>
        <taxon>Ixodidae</taxon>
        <taxon>Rhipicephalinae</taxon>
        <taxon>Rhipicephalus</taxon>
        <taxon>Boophilus</taxon>
    </lineage>
</organism>
<comment type="caution">
    <text evidence="5">The sequence shown here is derived from an EMBL/GenBank/DDBJ whole genome shotgun (WGS) entry which is preliminary data.</text>
</comment>
<dbReference type="PANTHER" id="PTHR11733">
    <property type="entry name" value="ZINC METALLOPROTEASE FAMILY M13 NEPRILYSIN-RELATED"/>
    <property type="match status" value="1"/>
</dbReference>
<dbReference type="Gene3D" id="1.10.1380.10">
    <property type="entry name" value="Neutral endopeptidase , domain2"/>
    <property type="match status" value="1"/>
</dbReference>
<dbReference type="Pfam" id="PF05649">
    <property type="entry name" value="Peptidase_M13_N"/>
    <property type="match status" value="1"/>
</dbReference>
<feature type="domain" description="Peptidase M13 N-terminal" evidence="4">
    <location>
        <begin position="275"/>
        <end position="615"/>
    </location>
</feature>
<feature type="compositionally biased region" description="Basic and acidic residues" evidence="2">
    <location>
        <begin position="172"/>
        <end position="181"/>
    </location>
</feature>